<proteinExistence type="predicted"/>
<dbReference type="GO" id="GO:1904262">
    <property type="term" value="P:negative regulation of TORC1 signaling"/>
    <property type="evidence" value="ECO:0007669"/>
    <property type="project" value="TreeGrafter"/>
</dbReference>
<dbReference type="SUPFAM" id="SSF158548">
    <property type="entry name" value="FLJ32549 domain-like"/>
    <property type="match status" value="1"/>
</dbReference>
<accession>A0A067RK45</accession>
<dbReference type="PANTHER" id="PTHR31581:SF1">
    <property type="entry name" value="KICSTOR SUBUNIT 2"/>
    <property type="match status" value="1"/>
</dbReference>
<dbReference type="AlphaFoldDB" id="A0A067RK45"/>
<dbReference type="PANTHER" id="PTHR31581">
    <property type="entry name" value="KICSTOR COMPLEX PROTEIN C12ORF66"/>
    <property type="match status" value="1"/>
</dbReference>
<evidence type="ECO:0000313" key="1">
    <source>
        <dbReference type="EMBL" id="KDR24157.1"/>
    </source>
</evidence>
<dbReference type="Pfam" id="PF09404">
    <property type="entry name" value="C12orf66_like"/>
    <property type="match status" value="1"/>
</dbReference>
<sequence length="455" mass="52130">MLSGADDMLRNSVNASHVMTDREESFLKDFFTHVANLGSDKAKELVEYERESKHGQSGPWGMLVTHLPQIAVAERSYGDLGFLLTKNKGFLRKDNSLKSMYDSARSDFRRVEEMTKFTNSDRLPSTFNNEMRTFTSVANELCLFLTARIELIDLYEKMHLMGSGKQMKYEEVLAQVEDIMERNAPSVPQMCLTPIENMLSLECEILIHLLRAQLEMQMWKFFPSLMLLHLASTRLAAWESKLQNRESWKLGFGATFLKTSQLPALLQWLLKLKTVFLAKFSLYFYSTLVQQTSAPEMKTLCGKLQTNDYFHKIQNFQRRYDAVAVMLVFDAHGLEDFKGPGYHHPDKPAESPQDLECYPIAVSCPIKPLNHMPNVVKVITERASELAAMDKVVYYFSPKDQSTYVMACTDPRMTLVVVFDSQKAEKDSHITNFVSDLALQLRCNKVFANLKPNTK</sequence>
<name>A0A067RK45_ZOONE</name>
<gene>
    <name evidence="1" type="ORF">L798_08986</name>
</gene>
<dbReference type="STRING" id="136037.A0A067RK45"/>
<dbReference type="InterPro" id="IPR018544">
    <property type="entry name" value="KICS_2"/>
</dbReference>
<keyword evidence="2" id="KW-1185">Reference proteome</keyword>
<evidence type="ECO:0000313" key="2">
    <source>
        <dbReference type="Proteomes" id="UP000027135"/>
    </source>
</evidence>
<protein>
    <submittedName>
        <fullName evidence="1">Uncharacterized protein</fullName>
    </submittedName>
</protein>
<dbReference type="Gene3D" id="1.10.3450.30">
    <property type="match status" value="1"/>
</dbReference>
<dbReference type="InterPro" id="IPR038060">
    <property type="entry name" value="C12orf66-like_central_sf"/>
</dbReference>
<organism evidence="1 2">
    <name type="scientific">Zootermopsis nevadensis</name>
    <name type="common">Dampwood termite</name>
    <dbReference type="NCBI Taxonomy" id="136037"/>
    <lineage>
        <taxon>Eukaryota</taxon>
        <taxon>Metazoa</taxon>
        <taxon>Ecdysozoa</taxon>
        <taxon>Arthropoda</taxon>
        <taxon>Hexapoda</taxon>
        <taxon>Insecta</taxon>
        <taxon>Pterygota</taxon>
        <taxon>Neoptera</taxon>
        <taxon>Polyneoptera</taxon>
        <taxon>Dictyoptera</taxon>
        <taxon>Blattodea</taxon>
        <taxon>Blattoidea</taxon>
        <taxon>Termitoidae</taxon>
        <taxon>Termopsidae</taxon>
        <taxon>Zootermopsis</taxon>
    </lineage>
</organism>
<reference evidence="1 2" key="1">
    <citation type="journal article" date="2014" name="Nat. Commun.">
        <title>Molecular traces of alternative social organization in a termite genome.</title>
        <authorList>
            <person name="Terrapon N."/>
            <person name="Li C."/>
            <person name="Robertson H.M."/>
            <person name="Ji L."/>
            <person name="Meng X."/>
            <person name="Booth W."/>
            <person name="Chen Z."/>
            <person name="Childers C.P."/>
            <person name="Glastad K.M."/>
            <person name="Gokhale K."/>
            <person name="Gowin J."/>
            <person name="Gronenberg W."/>
            <person name="Hermansen R.A."/>
            <person name="Hu H."/>
            <person name="Hunt B.G."/>
            <person name="Huylmans A.K."/>
            <person name="Khalil S.M."/>
            <person name="Mitchell R.D."/>
            <person name="Munoz-Torres M.C."/>
            <person name="Mustard J.A."/>
            <person name="Pan H."/>
            <person name="Reese J.T."/>
            <person name="Scharf M.E."/>
            <person name="Sun F."/>
            <person name="Vogel H."/>
            <person name="Xiao J."/>
            <person name="Yang W."/>
            <person name="Yang Z."/>
            <person name="Yang Z."/>
            <person name="Zhou J."/>
            <person name="Zhu J."/>
            <person name="Brent C.S."/>
            <person name="Elsik C.G."/>
            <person name="Goodisman M.A."/>
            <person name="Liberles D.A."/>
            <person name="Roe R.M."/>
            <person name="Vargo E.L."/>
            <person name="Vilcinskas A."/>
            <person name="Wang J."/>
            <person name="Bornberg-Bauer E."/>
            <person name="Korb J."/>
            <person name="Zhang G."/>
            <person name="Liebig J."/>
        </authorList>
    </citation>
    <scope>NUCLEOTIDE SEQUENCE [LARGE SCALE GENOMIC DNA]</scope>
    <source>
        <tissue evidence="1">Whole organism</tissue>
    </source>
</reference>
<dbReference type="GO" id="GO:0061462">
    <property type="term" value="P:protein localization to lysosome"/>
    <property type="evidence" value="ECO:0007669"/>
    <property type="project" value="TreeGrafter"/>
</dbReference>
<dbReference type="EMBL" id="KK852425">
    <property type="protein sequence ID" value="KDR24157.1"/>
    <property type="molecule type" value="Genomic_DNA"/>
</dbReference>
<dbReference type="Proteomes" id="UP000027135">
    <property type="component" value="Unassembled WGS sequence"/>
</dbReference>
<dbReference type="GO" id="GO:0042149">
    <property type="term" value="P:cellular response to glucose starvation"/>
    <property type="evidence" value="ECO:0007669"/>
    <property type="project" value="TreeGrafter"/>
</dbReference>
<dbReference type="eggNOG" id="ENOG502QTBE">
    <property type="taxonomic scope" value="Eukaryota"/>
</dbReference>
<dbReference type="InParanoid" id="A0A067RK45"/>
<dbReference type="OMA" id="PQKFINA"/>
<dbReference type="OrthoDB" id="18134at2759"/>
<dbReference type="SUPFAM" id="SSF160651">
    <property type="entry name" value="FLJ32549 C-terminal domain-like"/>
    <property type="match status" value="1"/>
</dbReference>
<dbReference type="GO" id="GO:0034198">
    <property type="term" value="P:cellular response to amino acid starvation"/>
    <property type="evidence" value="ECO:0007669"/>
    <property type="project" value="TreeGrafter"/>
</dbReference>